<dbReference type="InterPro" id="IPR019475">
    <property type="entry name" value="DNA_primase_DnaB-bd"/>
</dbReference>
<keyword evidence="5 12" id="KW-0235">DNA replication</keyword>
<name>A0A840ILM5_9ACTN</name>
<feature type="zinc finger region" description="CHC2-type" evidence="12">
    <location>
        <begin position="40"/>
        <end position="64"/>
    </location>
</feature>
<dbReference type="InterPro" id="IPR050219">
    <property type="entry name" value="DnaG_primase"/>
</dbReference>
<evidence type="ECO:0000256" key="5">
    <source>
        <dbReference type="ARBA" id="ARBA00022705"/>
    </source>
</evidence>
<dbReference type="GO" id="GO:0008270">
    <property type="term" value="F:zinc ion binding"/>
    <property type="evidence" value="ECO:0007669"/>
    <property type="project" value="UniProtKB-UniRule"/>
</dbReference>
<evidence type="ECO:0000256" key="1">
    <source>
        <dbReference type="ARBA" id="ARBA00022478"/>
    </source>
</evidence>
<gene>
    <name evidence="12" type="primary">dnaG</name>
    <name evidence="15" type="ORF">BDZ31_004418</name>
</gene>
<keyword evidence="10 12" id="KW-0238">DNA-binding</keyword>
<comment type="cofactor">
    <cofactor evidence="12">
        <name>Zn(2+)</name>
        <dbReference type="ChEBI" id="CHEBI:29105"/>
    </cofactor>
    <text evidence="12">Binds 1 zinc ion per monomer.</text>
</comment>
<dbReference type="InterPro" id="IPR037068">
    <property type="entry name" value="DNA_primase_core_N_sf"/>
</dbReference>
<dbReference type="SMART" id="SM00400">
    <property type="entry name" value="ZnF_CHCC"/>
    <property type="match status" value="1"/>
</dbReference>
<proteinExistence type="inferred from homology"/>
<evidence type="ECO:0000259" key="14">
    <source>
        <dbReference type="PROSITE" id="PS50880"/>
    </source>
</evidence>
<dbReference type="Gene3D" id="3.40.1360.10">
    <property type="match status" value="1"/>
</dbReference>
<dbReference type="Pfam" id="PF01807">
    <property type="entry name" value="Zn_ribbon_DnaG"/>
    <property type="match status" value="1"/>
</dbReference>
<dbReference type="Pfam" id="PF13155">
    <property type="entry name" value="Toprim_2"/>
    <property type="match status" value="1"/>
</dbReference>
<dbReference type="GO" id="GO:0003899">
    <property type="term" value="F:DNA-directed RNA polymerase activity"/>
    <property type="evidence" value="ECO:0007669"/>
    <property type="project" value="UniProtKB-UniRule"/>
</dbReference>
<feature type="domain" description="Toprim" evidence="14">
    <location>
        <begin position="263"/>
        <end position="342"/>
    </location>
</feature>
<feature type="compositionally biased region" description="Low complexity" evidence="13">
    <location>
        <begin position="439"/>
        <end position="451"/>
    </location>
</feature>
<feature type="region of interest" description="Disordered" evidence="13">
    <location>
        <begin position="439"/>
        <end position="478"/>
    </location>
</feature>
<feature type="compositionally biased region" description="Basic and acidic residues" evidence="13">
    <location>
        <begin position="456"/>
        <end position="470"/>
    </location>
</feature>
<keyword evidence="8 12" id="KW-0862">Zinc</keyword>
<reference evidence="15 16" key="1">
    <citation type="submission" date="2020-08" db="EMBL/GenBank/DDBJ databases">
        <title>Genomic Encyclopedia of Archaeal and Bacterial Type Strains, Phase II (KMG-II): from individual species to whole genera.</title>
        <authorList>
            <person name="Goeker M."/>
        </authorList>
    </citation>
    <scope>NUCLEOTIDE SEQUENCE [LARGE SCALE GENOMIC DNA]</scope>
    <source>
        <strain evidence="15 16">DSM 23288</strain>
    </source>
</reference>
<sequence length="646" mass="70229">MSRYTADSKDRVRDAVDMIALVSTRTELRRAGHNSYFGRCPFHDERTGSFHVRPEEKHYHCFGCQESGDPFDFVMQTEGLDFRGALESLAQRFGVALELEDEDPQARARRERRERLHSLLDRAAAYYARYLWESNEAARARDYLAARGLNESTLRTFRVGYAPSAWDKMLLGSRQAGFSEDELLATGLAQRSRQRRGSLYDRFRERIMFPLADSRGRVVGFGARAMRDNQPPKYLNTSEGEVFHKGSQLFGIDIARRPASRAGSIVLAEGYTDVLALHQAGIENAVGVMGTSLTDEQARELERTARTLVLALDADGAGQEAMVRASRIAAGRRLELRVVSLPQGMDPADLIQRDGAEAVRERVGRSVPFVSFHVDKVLASADLGDAEGKDRALAELRPVIAPVPPSVLREELIARIAARLGLSDQLAATLLEQQAAPAAAAPARTASAPAAGDGGWDDRWSGESGRHEPSWEGPGADDESAYWASLADADPGPERGAPAPTATSVASAPAASARAERDFLALCVALPREGAQALAWIDPEQHLTSAIARRCAEHLRAPGRLEAPMDDVPDGDVEQFVFELVKEANDSGATSPSLEHARLVLELGRLARAVAVARAEGTGGITELKRAEGDVRRQLAALSEQIQASG</sequence>
<keyword evidence="7 12" id="KW-0863">Zinc-finger</keyword>
<dbReference type="FunFam" id="3.90.580.10:FF:000001">
    <property type="entry name" value="DNA primase"/>
    <property type="match status" value="1"/>
</dbReference>
<dbReference type="PROSITE" id="PS50880">
    <property type="entry name" value="TOPRIM"/>
    <property type="match status" value="1"/>
</dbReference>
<evidence type="ECO:0000256" key="12">
    <source>
        <dbReference type="HAMAP-Rule" id="MF_00974"/>
    </source>
</evidence>
<dbReference type="InterPro" id="IPR034151">
    <property type="entry name" value="TOPRIM_DnaG_bac"/>
</dbReference>
<evidence type="ECO:0000256" key="8">
    <source>
        <dbReference type="ARBA" id="ARBA00022833"/>
    </source>
</evidence>
<dbReference type="InterPro" id="IPR036977">
    <property type="entry name" value="DNA_primase_Znf_CHC2"/>
</dbReference>
<accession>A0A840ILM5</accession>
<dbReference type="GO" id="GO:1990077">
    <property type="term" value="C:primosome complex"/>
    <property type="evidence" value="ECO:0007669"/>
    <property type="project" value="UniProtKB-KW"/>
</dbReference>
<dbReference type="Gene3D" id="3.90.980.10">
    <property type="entry name" value="DNA primase, catalytic core, N-terminal domain"/>
    <property type="match status" value="1"/>
</dbReference>
<dbReference type="SUPFAM" id="SSF56731">
    <property type="entry name" value="DNA primase core"/>
    <property type="match status" value="1"/>
</dbReference>
<dbReference type="InterPro" id="IPR002694">
    <property type="entry name" value="Znf_CHC2"/>
</dbReference>
<keyword evidence="6 12" id="KW-0479">Metal-binding</keyword>
<keyword evidence="2 12" id="KW-0639">Primosome</keyword>
<dbReference type="GO" id="GO:0005737">
    <property type="term" value="C:cytoplasm"/>
    <property type="evidence" value="ECO:0007669"/>
    <property type="project" value="TreeGrafter"/>
</dbReference>
<dbReference type="InterPro" id="IPR006295">
    <property type="entry name" value="DNA_primase_DnaG"/>
</dbReference>
<dbReference type="Pfam" id="PF10410">
    <property type="entry name" value="DnaB_bind"/>
    <property type="match status" value="1"/>
</dbReference>
<dbReference type="SMART" id="SM00493">
    <property type="entry name" value="TOPRIM"/>
    <property type="match status" value="1"/>
</dbReference>
<evidence type="ECO:0000256" key="10">
    <source>
        <dbReference type="ARBA" id="ARBA00023125"/>
    </source>
</evidence>
<keyword evidence="4 12" id="KW-0548">Nucleotidyltransferase</keyword>
<keyword evidence="16" id="KW-1185">Reference proteome</keyword>
<evidence type="ECO:0000313" key="15">
    <source>
        <dbReference type="EMBL" id="MBB4664800.1"/>
    </source>
</evidence>
<dbReference type="PANTHER" id="PTHR30313">
    <property type="entry name" value="DNA PRIMASE"/>
    <property type="match status" value="1"/>
</dbReference>
<dbReference type="Gene3D" id="3.90.580.10">
    <property type="entry name" value="Zinc finger, CHC2-type domain"/>
    <property type="match status" value="1"/>
</dbReference>
<evidence type="ECO:0000256" key="7">
    <source>
        <dbReference type="ARBA" id="ARBA00022771"/>
    </source>
</evidence>
<dbReference type="EC" id="2.7.7.101" evidence="12"/>
<dbReference type="GO" id="GO:0006269">
    <property type="term" value="P:DNA replication, synthesis of primer"/>
    <property type="evidence" value="ECO:0007669"/>
    <property type="project" value="UniProtKB-UniRule"/>
</dbReference>
<dbReference type="PANTHER" id="PTHR30313:SF2">
    <property type="entry name" value="DNA PRIMASE"/>
    <property type="match status" value="1"/>
</dbReference>
<evidence type="ECO:0000256" key="13">
    <source>
        <dbReference type="SAM" id="MobiDB-lite"/>
    </source>
</evidence>
<evidence type="ECO:0000256" key="2">
    <source>
        <dbReference type="ARBA" id="ARBA00022515"/>
    </source>
</evidence>
<dbReference type="RefSeq" id="WP_183345177.1">
    <property type="nucleotide sequence ID" value="NZ_JACHNU010000009.1"/>
</dbReference>
<comment type="subunit">
    <text evidence="12">Monomer. Interacts with DnaB.</text>
</comment>
<dbReference type="InterPro" id="IPR030846">
    <property type="entry name" value="DnaG_bac"/>
</dbReference>
<dbReference type="SUPFAM" id="SSF57783">
    <property type="entry name" value="Zinc beta-ribbon"/>
    <property type="match status" value="1"/>
</dbReference>
<evidence type="ECO:0000256" key="9">
    <source>
        <dbReference type="ARBA" id="ARBA00022842"/>
    </source>
</evidence>
<keyword evidence="3 12" id="KW-0808">Transferase</keyword>
<comment type="domain">
    <text evidence="12">Contains an N-terminal zinc-binding domain, a central core domain that contains the primase activity, and a C-terminal DnaB-binding domain.</text>
</comment>
<dbReference type="CDD" id="cd03364">
    <property type="entry name" value="TOPRIM_DnaG_primases"/>
    <property type="match status" value="1"/>
</dbReference>
<dbReference type="EMBL" id="JACHNU010000009">
    <property type="protein sequence ID" value="MBB4664800.1"/>
    <property type="molecule type" value="Genomic_DNA"/>
</dbReference>
<organism evidence="15 16">
    <name type="scientific">Conexibacter arvalis</name>
    <dbReference type="NCBI Taxonomy" id="912552"/>
    <lineage>
        <taxon>Bacteria</taxon>
        <taxon>Bacillati</taxon>
        <taxon>Actinomycetota</taxon>
        <taxon>Thermoleophilia</taxon>
        <taxon>Solirubrobacterales</taxon>
        <taxon>Conexibacteraceae</taxon>
        <taxon>Conexibacter</taxon>
    </lineage>
</organism>
<dbReference type="Proteomes" id="UP000585272">
    <property type="component" value="Unassembled WGS sequence"/>
</dbReference>
<dbReference type="HAMAP" id="MF_00974">
    <property type="entry name" value="DNA_primase_DnaG"/>
    <property type="match status" value="1"/>
</dbReference>
<dbReference type="AlphaFoldDB" id="A0A840ILM5"/>
<comment type="function">
    <text evidence="12">RNA polymerase that catalyzes the synthesis of short RNA molecules used as primers for DNA polymerase during DNA replication.</text>
</comment>
<evidence type="ECO:0000256" key="11">
    <source>
        <dbReference type="ARBA" id="ARBA00023163"/>
    </source>
</evidence>
<keyword evidence="1 12" id="KW-0240">DNA-directed RNA polymerase</keyword>
<comment type="catalytic activity">
    <reaction evidence="12">
        <text>ssDNA + n NTP = ssDNA/pppN(pN)n-1 hybrid + (n-1) diphosphate.</text>
        <dbReference type="EC" id="2.7.7.101"/>
    </reaction>
</comment>
<evidence type="ECO:0000313" key="16">
    <source>
        <dbReference type="Proteomes" id="UP000585272"/>
    </source>
</evidence>
<dbReference type="InterPro" id="IPR013264">
    <property type="entry name" value="DNAG_N"/>
</dbReference>
<dbReference type="Pfam" id="PF08275">
    <property type="entry name" value="DNAG_N"/>
    <property type="match status" value="1"/>
</dbReference>
<dbReference type="GO" id="GO:0000428">
    <property type="term" value="C:DNA-directed RNA polymerase complex"/>
    <property type="evidence" value="ECO:0007669"/>
    <property type="project" value="UniProtKB-KW"/>
</dbReference>
<dbReference type="NCBIfam" id="TIGR01391">
    <property type="entry name" value="dnaG"/>
    <property type="match status" value="1"/>
</dbReference>
<evidence type="ECO:0000256" key="3">
    <source>
        <dbReference type="ARBA" id="ARBA00022679"/>
    </source>
</evidence>
<keyword evidence="11 12" id="KW-0804">Transcription</keyword>
<comment type="similarity">
    <text evidence="12">Belongs to the DnaG primase family.</text>
</comment>
<comment type="caution">
    <text evidence="15">The sequence shown here is derived from an EMBL/GenBank/DDBJ whole genome shotgun (WGS) entry which is preliminary data.</text>
</comment>
<protein>
    <recommendedName>
        <fullName evidence="12">DNA primase</fullName>
        <ecNumber evidence="12">2.7.7.101</ecNumber>
    </recommendedName>
</protein>
<dbReference type="GO" id="GO:0003677">
    <property type="term" value="F:DNA binding"/>
    <property type="evidence" value="ECO:0007669"/>
    <property type="project" value="UniProtKB-KW"/>
</dbReference>
<evidence type="ECO:0000256" key="6">
    <source>
        <dbReference type="ARBA" id="ARBA00022723"/>
    </source>
</evidence>
<dbReference type="InterPro" id="IPR006171">
    <property type="entry name" value="TOPRIM_dom"/>
</dbReference>
<evidence type="ECO:0000256" key="4">
    <source>
        <dbReference type="ARBA" id="ARBA00022695"/>
    </source>
</evidence>
<keyword evidence="9" id="KW-0460">Magnesium</keyword>